<reference evidence="3 4" key="1">
    <citation type="submission" date="2020-04" db="EMBL/GenBank/DDBJ databases">
        <authorList>
            <person name="Klaysubun C."/>
            <person name="Duangmal K."/>
            <person name="Lipun K."/>
        </authorList>
    </citation>
    <scope>NUCLEOTIDE SEQUENCE [LARGE SCALE GENOMIC DNA]</scope>
    <source>
        <strain evidence="3 4">DSM 45300</strain>
    </source>
</reference>
<dbReference type="Gene3D" id="2.40.260.10">
    <property type="entry name" value="Sortase"/>
    <property type="match status" value="1"/>
</dbReference>
<keyword evidence="1" id="KW-0378">Hydrolase</keyword>
<dbReference type="Pfam" id="PF04203">
    <property type="entry name" value="Sortase"/>
    <property type="match status" value="1"/>
</dbReference>
<dbReference type="GO" id="GO:0016787">
    <property type="term" value="F:hydrolase activity"/>
    <property type="evidence" value="ECO:0007669"/>
    <property type="project" value="UniProtKB-KW"/>
</dbReference>
<accession>A0A848DC78</accession>
<dbReference type="NCBIfam" id="NF033748">
    <property type="entry name" value="class_F_sortase"/>
    <property type="match status" value="1"/>
</dbReference>
<sequence length="252" mass="26143">MTTASPVRATSGVTTSRSRCTRSVASTPVAGPHVPSRSWRLVAVLLTVLAVTGAVAGCGTSSDPASTAPSPAPVTPSVPVTPIPSPTLAAAPERPLPALPKARPVAVSVRSIGMRTDRLIDLGLTRTGEMEVPEDAVTAGWFELGPTPGEVGPAVIAAHVDYAGVPGLFTRLHDVRPGDDISVTRADGRTATFTAYRVDRFAKSRFPTQQVYGNTESPELRLITCGGAFDRASGNYLDNVVVFARLTATGTA</sequence>
<dbReference type="InterPro" id="IPR042001">
    <property type="entry name" value="Sortase_F"/>
</dbReference>
<proteinExistence type="predicted"/>
<organism evidence="3 4">
    <name type="scientific">Pseudonocardia bannensis</name>
    <dbReference type="NCBI Taxonomy" id="630973"/>
    <lineage>
        <taxon>Bacteria</taxon>
        <taxon>Bacillati</taxon>
        <taxon>Actinomycetota</taxon>
        <taxon>Actinomycetes</taxon>
        <taxon>Pseudonocardiales</taxon>
        <taxon>Pseudonocardiaceae</taxon>
        <taxon>Pseudonocardia</taxon>
    </lineage>
</organism>
<gene>
    <name evidence="3" type="ORF">HF519_00535</name>
</gene>
<feature type="compositionally biased region" description="Polar residues" evidence="2">
    <location>
        <begin position="11"/>
        <end position="26"/>
    </location>
</feature>
<dbReference type="SUPFAM" id="SSF63817">
    <property type="entry name" value="Sortase"/>
    <property type="match status" value="1"/>
</dbReference>
<feature type="compositionally biased region" description="Low complexity" evidence="2">
    <location>
        <begin position="59"/>
        <end position="69"/>
    </location>
</feature>
<dbReference type="AlphaFoldDB" id="A0A848DC78"/>
<evidence type="ECO:0000313" key="3">
    <source>
        <dbReference type="EMBL" id="NMH90106.1"/>
    </source>
</evidence>
<evidence type="ECO:0000313" key="4">
    <source>
        <dbReference type="Proteomes" id="UP000586918"/>
    </source>
</evidence>
<dbReference type="CDD" id="cd05829">
    <property type="entry name" value="Sortase_F"/>
    <property type="match status" value="1"/>
</dbReference>
<evidence type="ECO:0000256" key="1">
    <source>
        <dbReference type="ARBA" id="ARBA00022801"/>
    </source>
</evidence>
<dbReference type="InterPro" id="IPR023365">
    <property type="entry name" value="Sortase_dom-sf"/>
</dbReference>
<dbReference type="EMBL" id="JAAXKZ010000001">
    <property type="protein sequence ID" value="NMH90106.1"/>
    <property type="molecule type" value="Genomic_DNA"/>
</dbReference>
<feature type="region of interest" description="Disordered" evidence="2">
    <location>
        <begin position="1"/>
        <end position="33"/>
    </location>
</feature>
<dbReference type="InterPro" id="IPR005754">
    <property type="entry name" value="Sortase"/>
</dbReference>
<keyword evidence="4" id="KW-1185">Reference proteome</keyword>
<evidence type="ECO:0000256" key="2">
    <source>
        <dbReference type="SAM" id="MobiDB-lite"/>
    </source>
</evidence>
<name>A0A848DC78_9PSEU</name>
<comment type="caution">
    <text evidence="3">The sequence shown here is derived from an EMBL/GenBank/DDBJ whole genome shotgun (WGS) entry which is preliminary data.</text>
</comment>
<protein>
    <submittedName>
        <fullName evidence="3">Class F sortase</fullName>
    </submittedName>
</protein>
<dbReference type="Proteomes" id="UP000586918">
    <property type="component" value="Unassembled WGS sequence"/>
</dbReference>
<feature type="compositionally biased region" description="Pro residues" evidence="2">
    <location>
        <begin position="70"/>
        <end position="80"/>
    </location>
</feature>
<feature type="region of interest" description="Disordered" evidence="2">
    <location>
        <begin position="59"/>
        <end position="80"/>
    </location>
</feature>